<dbReference type="InterPro" id="IPR016163">
    <property type="entry name" value="Ald_DH_C"/>
</dbReference>
<dbReference type="eggNOG" id="arCOG01252">
    <property type="taxonomic scope" value="Archaea"/>
</dbReference>
<keyword evidence="3 5" id="KW-0560">Oxidoreductase</keyword>
<evidence type="ECO:0000256" key="2">
    <source>
        <dbReference type="ARBA" id="ARBA00011881"/>
    </source>
</evidence>
<evidence type="ECO:0000256" key="5">
    <source>
        <dbReference type="RuleBase" id="RU003345"/>
    </source>
</evidence>
<dbReference type="Gene3D" id="3.40.605.10">
    <property type="entry name" value="Aldehyde Dehydrogenase, Chain A, domain 1"/>
    <property type="match status" value="1"/>
</dbReference>
<keyword evidence="8" id="KW-1185">Reference proteome</keyword>
<proteinExistence type="inferred from homology"/>
<evidence type="ECO:0000256" key="4">
    <source>
        <dbReference type="PROSITE-ProRule" id="PRU10007"/>
    </source>
</evidence>
<dbReference type="InterPro" id="IPR016162">
    <property type="entry name" value="Ald_DH_N"/>
</dbReference>
<comment type="caution">
    <text evidence="7">The sequence shown here is derived from an EMBL/GenBank/DDBJ whole genome shotgun (WGS) entry which is preliminary data.</text>
</comment>
<feature type="domain" description="Aldehyde dehydrogenase" evidence="6">
    <location>
        <begin position="37"/>
        <end position="495"/>
    </location>
</feature>
<dbReference type="InterPro" id="IPR029510">
    <property type="entry name" value="Ald_DH_CS_GLU"/>
</dbReference>
<evidence type="ECO:0000313" key="8">
    <source>
        <dbReference type="Proteomes" id="UP000016986"/>
    </source>
</evidence>
<feature type="active site" evidence="4">
    <location>
        <position position="267"/>
    </location>
</feature>
<dbReference type="Pfam" id="PF00171">
    <property type="entry name" value="Aldedh"/>
    <property type="match status" value="1"/>
</dbReference>
<evidence type="ECO:0000256" key="1">
    <source>
        <dbReference type="ARBA" id="ARBA00009986"/>
    </source>
</evidence>
<dbReference type="GO" id="GO:0016620">
    <property type="term" value="F:oxidoreductase activity, acting on the aldehyde or oxo group of donors, NAD or NADP as acceptor"/>
    <property type="evidence" value="ECO:0007669"/>
    <property type="project" value="InterPro"/>
</dbReference>
<comment type="subunit">
    <text evidence="2">Homotetramer.</text>
</comment>
<gene>
    <name evidence="7" type="ORF">MBEHAL_0605</name>
</gene>
<dbReference type="SUPFAM" id="SSF53720">
    <property type="entry name" value="ALDH-like"/>
    <property type="match status" value="1"/>
</dbReference>
<evidence type="ECO:0000259" key="6">
    <source>
        <dbReference type="Pfam" id="PF00171"/>
    </source>
</evidence>
<reference evidence="7 8" key="1">
    <citation type="submission" date="2013-09" db="EMBL/GenBank/DDBJ databases">
        <title>Whole genome sequencing of Halarchaeum acidiphilum strain MH1-52-1.</title>
        <authorList>
            <person name="Shimane Y."/>
            <person name="Minegishi H."/>
            <person name="Nishi S."/>
            <person name="Echigo A."/>
            <person name="Shuto A."/>
            <person name="Konishi M."/>
            <person name="Ito T."/>
            <person name="Ohkuma M."/>
            <person name="Ohta Y."/>
            <person name="Nagano Y."/>
            <person name="Tsubouchi T."/>
            <person name="Mori K."/>
            <person name="Usui K."/>
            <person name="Kamekura M."/>
            <person name="Usami R."/>
            <person name="Takaki Y."/>
            <person name="Hatada Y."/>
        </authorList>
    </citation>
    <scope>NUCLEOTIDE SEQUENCE [LARGE SCALE GENOMIC DNA]</scope>
    <source>
        <strain evidence="7 8">JCM 16109</strain>
    </source>
</reference>
<dbReference type="FunFam" id="3.40.605.10:FF:000026">
    <property type="entry name" value="Aldehyde dehydrogenase, putative"/>
    <property type="match status" value="1"/>
</dbReference>
<evidence type="ECO:0000256" key="3">
    <source>
        <dbReference type="ARBA" id="ARBA00023002"/>
    </source>
</evidence>
<sequence>MSRSMGDIRENHRDAIEEATQDLTVDHWIDGESVASANGERFETSDPAIDEPIVDVAQGTESEIDDAVEAAEAALRSWKETTPRERDDIIREWTSTLRDHLDELALLESLDTGKPLAYARDEAKEAFNYLEYYVSVAQAHEGSELPVGPDNHAYVRQEPFGVAGQILPWNYPLQLFGWKAGAALAAGNVVVLKPSEESPMTATRVAQLSKGILPDGVLNIVNGFGEEAGQPLTNHDAIDKLSFTGSVPVGKQVMSAAAEGIKPVTLELGGKSPFVVFPDADLEQAAETSAAGIFYNTGQSCDACTRILVHEDAHDEFLDLYLEEATETWQPGDPLEDGTTMGPLTFDDQYEKVSNYVEIGEEEGANLVVGGGDPDGEEFEDGWFFEPTVFDDVDNDMRIAQEEIFGPVQSIITFSSYEEAIEIANGVSYGLAAGVATNDASIAHHAAADILAGSVWVNEYHGDGPGVPFGGFKESGIGRECAKETLDEYTQSKTVNLKLDEPEL</sequence>
<dbReference type="InterPro" id="IPR015590">
    <property type="entry name" value="Aldehyde_DH_dom"/>
</dbReference>
<dbReference type="FunFam" id="3.40.309.10:FF:000012">
    <property type="entry name" value="Betaine aldehyde dehydrogenase"/>
    <property type="match status" value="1"/>
</dbReference>
<evidence type="ECO:0000313" key="7">
    <source>
        <dbReference type="EMBL" id="GAD51845.1"/>
    </source>
</evidence>
<accession>U2YS86</accession>
<name>U2YS86_9EURY</name>
<dbReference type="Proteomes" id="UP000016986">
    <property type="component" value="Unassembled WGS sequence"/>
</dbReference>
<organism evidence="7 8">
    <name type="scientific">Halarchaeum acidiphilum MH1-52-1</name>
    <dbReference type="NCBI Taxonomy" id="1261545"/>
    <lineage>
        <taxon>Archaea</taxon>
        <taxon>Methanobacteriati</taxon>
        <taxon>Methanobacteriota</taxon>
        <taxon>Stenosarchaea group</taxon>
        <taxon>Halobacteria</taxon>
        <taxon>Halobacteriales</taxon>
        <taxon>Halobacteriaceae</taxon>
    </lineage>
</organism>
<dbReference type="PANTHER" id="PTHR11699">
    <property type="entry name" value="ALDEHYDE DEHYDROGENASE-RELATED"/>
    <property type="match status" value="1"/>
</dbReference>
<dbReference type="InterPro" id="IPR016161">
    <property type="entry name" value="Ald_DH/histidinol_DH"/>
</dbReference>
<dbReference type="PROSITE" id="PS00687">
    <property type="entry name" value="ALDEHYDE_DEHYDR_GLU"/>
    <property type="match status" value="1"/>
</dbReference>
<comment type="similarity">
    <text evidence="1 5">Belongs to the aldehyde dehydrogenase family.</text>
</comment>
<dbReference type="AlphaFoldDB" id="U2YS86"/>
<dbReference type="Gene3D" id="3.40.309.10">
    <property type="entry name" value="Aldehyde Dehydrogenase, Chain A, domain 2"/>
    <property type="match status" value="1"/>
</dbReference>
<dbReference type="FunFam" id="3.40.605.10:FF:000007">
    <property type="entry name" value="NAD/NADP-dependent betaine aldehyde dehydrogenase"/>
    <property type="match status" value="1"/>
</dbReference>
<protein>
    <submittedName>
        <fullName evidence="7">Aldehyde dehydrogenase</fullName>
    </submittedName>
</protein>
<dbReference type="EMBL" id="BATA01000009">
    <property type="protein sequence ID" value="GAD51845.1"/>
    <property type="molecule type" value="Genomic_DNA"/>
</dbReference>